<dbReference type="GO" id="GO:0016151">
    <property type="term" value="F:nickel cation binding"/>
    <property type="evidence" value="ECO:0007669"/>
    <property type="project" value="InterPro"/>
</dbReference>
<evidence type="ECO:0008006" key="4">
    <source>
        <dbReference type="Google" id="ProtNLM"/>
    </source>
</evidence>
<accession>A0A382CTW4</accession>
<dbReference type="AlphaFoldDB" id="A0A382CTW4"/>
<dbReference type="Pfam" id="PF01774">
    <property type="entry name" value="UreD"/>
    <property type="match status" value="1"/>
</dbReference>
<dbReference type="PANTHER" id="PTHR33643">
    <property type="entry name" value="UREASE ACCESSORY PROTEIN D"/>
    <property type="match status" value="1"/>
</dbReference>
<evidence type="ECO:0000256" key="1">
    <source>
        <dbReference type="ARBA" id="ARBA00007177"/>
    </source>
</evidence>
<comment type="similarity">
    <text evidence="1">Belongs to the UreD family.</text>
</comment>
<evidence type="ECO:0000313" key="3">
    <source>
        <dbReference type="EMBL" id="SVB29596.1"/>
    </source>
</evidence>
<dbReference type="HAMAP" id="MF_01384">
    <property type="entry name" value="UreD"/>
    <property type="match status" value="1"/>
</dbReference>
<dbReference type="EMBL" id="UINC01036118">
    <property type="protein sequence ID" value="SVB29596.1"/>
    <property type="molecule type" value="Genomic_DNA"/>
</dbReference>
<dbReference type="InterPro" id="IPR002669">
    <property type="entry name" value="UreD"/>
</dbReference>
<reference evidence="3" key="1">
    <citation type="submission" date="2018-05" db="EMBL/GenBank/DDBJ databases">
        <authorList>
            <person name="Lanie J.A."/>
            <person name="Ng W.-L."/>
            <person name="Kazmierczak K.M."/>
            <person name="Andrzejewski T.M."/>
            <person name="Davidsen T.M."/>
            <person name="Wayne K.J."/>
            <person name="Tettelin H."/>
            <person name="Glass J.I."/>
            <person name="Rusch D."/>
            <person name="Podicherti R."/>
            <person name="Tsui H.-C.T."/>
            <person name="Winkler M.E."/>
        </authorList>
    </citation>
    <scope>NUCLEOTIDE SEQUENCE</scope>
</reference>
<sequence length="286" mass="31910">MCAVNKRPVTGSPMQINGQGNIEFSYRDGRTNLFHLYQSDPIRVLFPNVSSEEIKQGIIVTTSGGLVGGDKISLALTFGEKTSAMIMAQAAEKVYGSSEATCLMEIDLEANTHAWAEYLPQETILYDNARLNRTTRIRAAAGSQVLAGEIVVFGRKGSGETFSSGYLRDSWEVWRDNKLVWIDTLLLEKNIPQVFNHPACLKNINGVATIVFISDNVGTYLDYARNLIKDPEENIRMSVSVTNGVLIARFMGEDPLNLRNAFGNFWQNFRHHVASLPNSLPRLWHI</sequence>
<evidence type="ECO:0000256" key="2">
    <source>
        <dbReference type="ARBA" id="ARBA00023186"/>
    </source>
</evidence>
<proteinExistence type="inferred from homology"/>
<keyword evidence="2" id="KW-0143">Chaperone</keyword>
<organism evidence="3">
    <name type="scientific">marine metagenome</name>
    <dbReference type="NCBI Taxonomy" id="408172"/>
    <lineage>
        <taxon>unclassified sequences</taxon>
        <taxon>metagenomes</taxon>
        <taxon>ecological metagenomes</taxon>
    </lineage>
</organism>
<gene>
    <name evidence="3" type="ORF">METZ01_LOCUS182450</name>
</gene>
<dbReference type="PANTHER" id="PTHR33643:SF1">
    <property type="entry name" value="UREASE ACCESSORY PROTEIN D"/>
    <property type="match status" value="1"/>
</dbReference>
<protein>
    <recommendedName>
        <fullName evidence="4">Urease accessory protein UreD</fullName>
    </recommendedName>
</protein>
<name>A0A382CTW4_9ZZZZ</name>